<sequence>MHIDRFARALFEQAGGGLLYVLGGDTLPAYQREGDVEIVRYLREAEHVLERAAGYGARLATLLDRLPDLELVHFRDPWGGAPIVERPKRRYTAVYEVNGLPSIELPFLYPSIPPVLLESVHALEQRCLEGADVVITPSDVTAARLAERGIAAQVIRNGADLPQPAPPPDGPSNYLLYFGALQPWQGVDTALRAFARLQDLDDLDLVICASVHQRRAKAYRKFAEKLQIADRVHWHFALPEHELARWREHALLSLAPLKDCSRNVVQGCAPLKILESMASGTPVVASDLPAVRELLTDGEHGRLVAPDRPGELARAIRVLLDFPDRRASMGESARAHVAQHLSWERSVGQLRDLYTAHGLQADWIAA</sequence>
<feature type="domain" description="Glycosyltransferase subfamily 4-like N-terminal" evidence="4">
    <location>
        <begin position="20"/>
        <end position="161"/>
    </location>
</feature>
<dbReference type="InterPro" id="IPR001296">
    <property type="entry name" value="Glyco_trans_1"/>
</dbReference>
<evidence type="ECO:0000259" key="4">
    <source>
        <dbReference type="Pfam" id="PF13439"/>
    </source>
</evidence>
<comment type="caution">
    <text evidence="5">The sequence shown here is derived from an EMBL/GenBank/DDBJ whole genome shotgun (WGS) entry which is preliminary data.</text>
</comment>
<organism evidence="5 6">
    <name type="scientific">Solirubrobacter ginsenosidimutans</name>
    <dbReference type="NCBI Taxonomy" id="490573"/>
    <lineage>
        <taxon>Bacteria</taxon>
        <taxon>Bacillati</taxon>
        <taxon>Actinomycetota</taxon>
        <taxon>Thermoleophilia</taxon>
        <taxon>Solirubrobacterales</taxon>
        <taxon>Solirubrobacteraceae</taxon>
        <taxon>Solirubrobacter</taxon>
    </lineage>
</organism>
<accession>A0A9X3MUJ6</accession>
<dbReference type="InterPro" id="IPR028098">
    <property type="entry name" value="Glyco_trans_4-like_N"/>
</dbReference>
<dbReference type="PANTHER" id="PTHR12526">
    <property type="entry name" value="GLYCOSYLTRANSFERASE"/>
    <property type="match status" value="1"/>
</dbReference>
<evidence type="ECO:0000313" key="5">
    <source>
        <dbReference type="EMBL" id="MDA0161587.1"/>
    </source>
</evidence>
<feature type="domain" description="Glycosyl transferase family 1" evidence="3">
    <location>
        <begin position="169"/>
        <end position="335"/>
    </location>
</feature>
<keyword evidence="1" id="KW-0328">Glycosyltransferase</keyword>
<protein>
    <submittedName>
        <fullName evidence="5">Glycosyltransferase</fullName>
    </submittedName>
</protein>
<keyword evidence="6" id="KW-1185">Reference proteome</keyword>
<gene>
    <name evidence="5" type="ORF">OM076_15020</name>
</gene>
<dbReference type="Pfam" id="PF13439">
    <property type="entry name" value="Glyco_transf_4"/>
    <property type="match status" value="1"/>
</dbReference>
<proteinExistence type="predicted"/>
<dbReference type="Gene3D" id="3.40.50.2000">
    <property type="entry name" value="Glycogen Phosphorylase B"/>
    <property type="match status" value="2"/>
</dbReference>
<keyword evidence="2" id="KW-0808">Transferase</keyword>
<evidence type="ECO:0000313" key="6">
    <source>
        <dbReference type="Proteomes" id="UP001149140"/>
    </source>
</evidence>
<dbReference type="EMBL" id="JAPDOD010000013">
    <property type="protein sequence ID" value="MDA0161587.1"/>
    <property type="molecule type" value="Genomic_DNA"/>
</dbReference>
<name>A0A9X3MUJ6_9ACTN</name>
<dbReference type="AlphaFoldDB" id="A0A9X3MUJ6"/>
<dbReference type="Pfam" id="PF00534">
    <property type="entry name" value="Glycos_transf_1"/>
    <property type="match status" value="1"/>
</dbReference>
<dbReference type="GO" id="GO:0016757">
    <property type="term" value="F:glycosyltransferase activity"/>
    <property type="evidence" value="ECO:0007669"/>
    <property type="project" value="UniProtKB-KW"/>
</dbReference>
<reference evidence="5" key="1">
    <citation type="submission" date="2022-10" db="EMBL/GenBank/DDBJ databases">
        <title>The WGS of Solirubrobacter ginsenosidimutans DSM 21036.</title>
        <authorList>
            <person name="Jiang Z."/>
        </authorList>
    </citation>
    <scope>NUCLEOTIDE SEQUENCE</scope>
    <source>
        <strain evidence="5">DSM 21036</strain>
    </source>
</reference>
<dbReference type="SUPFAM" id="SSF53756">
    <property type="entry name" value="UDP-Glycosyltransferase/glycogen phosphorylase"/>
    <property type="match status" value="1"/>
</dbReference>
<evidence type="ECO:0000256" key="1">
    <source>
        <dbReference type="ARBA" id="ARBA00022676"/>
    </source>
</evidence>
<dbReference type="RefSeq" id="WP_270040804.1">
    <property type="nucleotide sequence ID" value="NZ_JAPDOD010000013.1"/>
</dbReference>
<evidence type="ECO:0000259" key="3">
    <source>
        <dbReference type="Pfam" id="PF00534"/>
    </source>
</evidence>
<evidence type="ECO:0000256" key="2">
    <source>
        <dbReference type="ARBA" id="ARBA00022679"/>
    </source>
</evidence>
<dbReference type="Proteomes" id="UP001149140">
    <property type="component" value="Unassembled WGS sequence"/>
</dbReference>
<dbReference type="CDD" id="cd03801">
    <property type="entry name" value="GT4_PimA-like"/>
    <property type="match status" value="1"/>
</dbReference>